<feature type="transmembrane region" description="Helical" evidence="2">
    <location>
        <begin position="57"/>
        <end position="76"/>
    </location>
</feature>
<dbReference type="Proteomes" id="UP000026992">
    <property type="component" value="Segment"/>
</dbReference>
<keyword evidence="2" id="KW-0812">Transmembrane</keyword>
<dbReference type="OrthoDB" id="8116at10239"/>
<feature type="region of interest" description="Disordered" evidence="1">
    <location>
        <begin position="91"/>
        <end position="131"/>
    </location>
</feature>
<feature type="compositionally biased region" description="Acidic residues" evidence="1">
    <location>
        <begin position="111"/>
        <end position="123"/>
    </location>
</feature>
<name>A0A059T7P9_9CAUD</name>
<accession>A0A059T7P9</accession>
<dbReference type="EMBL" id="KJ094022">
    <property type="protein sequence ID" value="AHL18761.1"/>
    <property type="molecule type" value="Genomic_DNA"/>
</dbReference>
<reference evidence="3 4" key="1">
    <citation type="journal article" date="2014" name="Appl. Environ. Microbiol.">
        <title>Comparative genomic and morphological analysis of Listeria phages isolated from farm environments.</title>
        <authorList>
            <person name="Denes T."/>
            <person name="Vongkamjan K."/>
            <person name="Ackermann H.W."/>
            <person name="Moreno Switt A.I."/>
            <person name="Wiedmann M."/>
            <person name="den Bakker H.C."/>
        </authorList>
    </citation>
    <scope>NUCLEOTIDE SEQUENCE [LARGE SCALE GENOMIC DNA]</scope>
</reference>
<dbReference type="RefSeq" id="YP_009044701.1">
    <property type="nucleotide sequence ID" value="NC_024384.1"/>
</dbReference>
<keyword evidence="2" id="KW-1133">Transmembrane helix</keyword>
<evidence type="ECO:0000256" key="2">
    <source>
        <dbReference type="SAM" id="Phobius"/>
    </source>
</evidence>
<evidence type="ECO:0000313" key="3">
    <source>
        <dbReference type="EMBL" id="AHL18761.1"/>
    </source>
</evidence>
<keyword evidence="4" id="KW-1185">Reference proteome</keyword>
<dbReference type="KEGG" id="vg:19735812"/>
<proteinExistence type="predicted"/>
<evidence type="ECO:0000256" key="1">
    <source>
        <dbReference type="SAM" id="MobiDB-lite"/>
    </source>
</evidence>
<sequence>MSKYSYLLKKWWFWALAILFLVILFYSFWVIIYLVALASLIFGIVKVVKNENRRKYTIILTISAIFLITFSLIRVVQMYNYVINNPEETTANEQKKNTVQDEQTEKPAQEDAAEDEQAEEPAQDDVSTPSKITSDSIELFNESIDRLISDSSGVLIKVVPFENEYDMLIAYVSQDLKYQDEATKQKNVDYLGSEIQQRALGTLFGGDNNLRPMVEFRYKDETKMAGSSAFDKTNMKLKGK</sequence>
<keyword evidence="2" id="KW-0472">Membrane</keyword>
<organism evidence="3 4">
    <name type="scientific">Listeria phage LP-030-3</name>
    <dbReference type="NCBI Taxonomy" id="1458852"/>
    <lineage>
        <taxon>Viruses</taxon>
        <taxon>Duplodnaviria</taxon>
        <taxon>Heunggongvirae</taxon>
        <taxon>Uroviricota</taxon>
        <taxon>Caudoviricetes</taxon>
        <taxon>Aquingentivirus</taxon>
        <taxon>Aquingentivirus LP0303</taxon>
    </lineage>
</organism>
<feature type="compositionally biased region" description="Basic and acidic residues" evidence="1">
    <location>
        <begin position="93"/>
        <end position="109"/>
    </location>
</feature>
<protein>
    <submittedName>
        <fullName evidence="3">Cobalt ABC transporter domain-containing protein</fullName>
    </submittedName>
</protein>
<evidence type="ECO:0000313" key="4">
    <source>
        <dbReference type="Proteomes" id="UP000026992"/>
    </source>
</evidence>
<gene>
    <name evidence="3" type="ORF">LP030-3_055</name>
</gene>
<dbReference type="GeneID" id="19735812"/>
<feature type="transmembrane region" description="Helical" evidence="2">
    <location>
        <begin position="12"/>
        <end position="45"/>
    </location>
</feature>